<dbReference type="OrthoDB" id="9797687at2"/>
<dbReference type="GO" id="GO:0008199">
    <property type="term" value="F:ferric iron binding"/>
    <property type="evidence" value="ECO:0007669"/>
    <property type="project" value="InterPro"/>
</dbReference>
<feature type="domain" description="Ferritin/DPS" evidence="4">
    <location>
        <begin position="13"/>
        <end position="153"/>
    </location>
</feature>
<keyword evidence="3" id="KW-0175">Coiled coil</keyword>
<sequence>MAEGDNSKKALADALNGLLADYYALYLKTKNFHWHVTGPHFREYHLLFDEQAAELIATTDLVAERVRKLGQDTLTSIGAIAGKQRIKDHDSTSTDATKMLKELHADNETLVKALKEAKDLAEEAGDNATDGLLDDWTDQAEQRAWFLEATIGKA</sequence>
<feature type="coiled-coil region" evidence="3">
    <location>
        <begin position="100"/>
        <end position="127"/>
    </location>
</feature>
<evidence type="ECO:0000256" key="1">
    <source>
        <dbReference type="ARBA" id="ARBA00009497"/>
    </source>
</evidence>
<proteinExistence type="inferred from homology"/>
<dbReference type="Proteomes" id="UP000320160">
    <property type="component" value="Unassembled WGS sequence"/>
</dbReference>
<accession>A0A553WD84</accession>
<dbReference type="Pfam" id="PF00210">
    <property type="entry name" value="Ferritin"/>
    <property type="match status" value="1"/>
</dbReference>
<dbReference type="InterPro" id="IPR002177">
    <property type="entry name" value="DPS_DNA-bd"/>
</dbReference>
<comment type="caution">
    <text evidence="5">The sequence shown here is derived from an EMBL/GenBank/DDBJ whole genome shotgun (WGS) entry which is preliminary data.</text>
</comment>
<dbReference type="InterPro" id="IPR012347">
    <property type="entry name" value="Ferritin-like"/>
</dbReference>
<comment type="similarity">
    <text evidence="1 2">Belongs to the Dps family.</text>
</comment>
<evidence type="ECO:0000313" key="5">
    <source>
        <dbReference type="EMBL" id="TSB02650.1"/>
    </source>
</evidence>
<reference evidence="5 6" key="1">
    <citation type="submission" date="2019-07" db="EMBL/GenBank/DDBJ databases">
        <authorList>
            <person name="Park M."/>
        </authorList>
    </citation>
    <scope>NUCLEOTIDE SEQUENCE [LARGE SCALE GENOMIC DNA]</scope>
    <source>
        <strain evidence="5 6">KCTC32445</strain>
    </source>
</reference>
<dbReference type="CDD" id="cd01043">
    <property type="entry name" value="DPS"/>
    <property type="match status" value="1"/>
</dbReference>
<dbReference type="PRINTS" id="PR01346">
    <property type="entry name" value="HELNAPAPROT"/>
</dbReference>
<dbReference type="AlphaFoldDB" id="A0A553WD84"/>
<dbReference type="InterPro" id="IPR009078">
    <property type="entry name" value="Ferritin-like_SF"/>
</dbReference>
<evidence type="ECO:0000256" key="3">
    <source>
        <dbReference type="SAM" id="Coils"/>
    </source>
</evidence>
<evidence type="ECO:0000313" key="6">
    <source>
        <dbReference type="Proteomes" id="UP000320160"/>
    </source>
</evidence>
<evidence type="ECO:0000256" key="2">
    <source>
        <dbReference type="RuleBase" id="RU003875"/>
    </source>
</evidence>
<dbReference type="EMBL" id="VKKU01000002">
    <property type="protein sequence ID" value="TSB02650.1"/>
    <property type="molecule type" value="Genomic_DNA"/>
</dbReference>
<evidence type="ECO:0000259" key="4">
    <source>
        <dbReference type="Pfam" id="PF00210"/>
    </source>
</evidence>
<dbReference type="SUPFAM" id="SSF47240">
    <property type="entry name" value="Ferritin-like"/>
    <property type="match status" value="1"/>
</dbReference>
<organism evidence="5 6">
    <name type="scientific">Sphingorhabdus contaminans</name>
    <dbReference type="NCBI Taxonomy" id="1343899"/>
    <lineage>
        <taxon>Bacteria</taxon>
        <taxon>Pseudomonadati</taxon>
        <taxon>Pseudomonadota</taxon>
        <taxon>Alphaproteobacteria</taxon>
        <taxon>Sphingomonadales</taxon>
        <taxon>Sphingomonadaceae</taxon>
        <taxon>Sphingorhabdus</taxon>
    </lineage>
</organism>
<dbReference type="PANTHER" id="PTHR42932:SF3">
    <property type="entry name" value="DNA PROTECTION DURING STARVATION PROTEIN"/>
    <property type="match status" value="1"/>
</dbReference>
<dbReference type="PANTHER" id="PTHR42932">
    <property type="entry name" value="GENERAL STRESS PROTEIN 20U"/>
    <property type="match status" value="1"/>
</dbReference>
<dbReference type="PIRSF" id="PIRSF005900">
    <property type="entry name" value="Dps"/>
    <property type="match status" value="1"/>
</dbReference>
<dbReference type="RefSeq" id="WP_143777867.1">
    <property type="nucleotide sequence ID" value="NZ_VKKU01000002.1"/>
</dbReference>
<dbReference type="InterPro" id="IPR008331">
    <property type="entry name" value="Ferritin_DPS_dom"/>
</dbReference>
<protein>
    <submittedName>
        <fullName evidence="5">DNA starvation/stationary phase protection protein</fullName>
    </submittedName>
</protein>
<keyword evidence="6" id="KW-1185">Reference proteome</keyword>
<dbReference type="Gene3D" id="1.20.1260.10">
    <property type="match status" value="1"/>
</dbReference>
<name>A0A553WD84_9SPHN</name>
<gene>
    <name evidence="5" type="ORF">FOM92_13435</name>
</gene>